<dbReference type="STRING" id="1121326.CLMAG_28040"/>
<proteinExistence type="predicted"/>
<dbReference type="EMBL" id="LWAE01000002">
    <property type="protein sequence ID" value="KZL92990.1"/>
    <property type="molecule type" value="Genomic_DNA"/>
</dbReference>
<comment type="caution">
    <text evidence="1">The sequence shown here is derived from an EMBL/GenBank/DDBJ whole genome shotgun (WGS) entry which is preliminary data.</text>
</comment>
<reference evidence="1 2" key="1">
    <citation type="submission" date="2016-04" db="EMBL/GenBank/DDBJ databases">
        <title>Genome sequence of Clostridium magnum DSM 2767.</title>
        <authorList>
            <person name="Poehlein A."/>
            <person name="Uhlig R."/>
            <person name="Fischer R."/>
            <person name="Bahl H."/>
            <person name="Daniel R."/>
        </authorList>
    </citation>
    <scope>NUCLEOTIDE SEQUENCE [LARGE SCALE GENOMIC DNA]</scope>
    <source>
        <strain evidence="1 2">DSM 2767</strain>
    </source>
</reference>
<keyword evidence="2" id="KW-1185">Reference proteome</keyword>
<dbReference type="RefSeq" id="WP_066622902.1">
    <property type="nucleotide sequence ID" value="NZ_FQXL01000049.1"/>
</dbReference>
<evidence type="ECO:0000313" key="1">
    <source>
        <dbReference type="EMBL" id="KZL92990.1"/>
    </source>
</evidence>
<organism evidence="1 2">
    <name type="scientific">Clostridium magnum DSM 2767</name>
    <dbReference type="NCBI Taxonomy" id="1121326"/>
    <lineage>
        <taxon>Bacteria</taxon>
        <taxon>Bacillati</taxon>
        <taxon>Bacillota</taxon>
        <taxon>Clostridia</taxon>
        <taxon>Eubacteriales</taxon>
        <taxon>Clostridiaceae</taxon>
        <taxon>Clostridium</taxon>
    </lineage>
</organism>
<protein>
    <submittedName>
        <fullName evidence="1">Uncharacterized protein</fullName>
    </submittedName>
</protein>
<evidence type="ECO:0000313" key="2">
    <source>
        <dbReference type="Proteomes" id="UP000076603"/>
    </source>
</evidence>
<dbReference type="Proteomes" id="UP000076603">
    <property type="component" value="Unassembled WGS sequence"/>
</dbReference>
<dbReference type="AlphaFoldDB" id="A0A162TS69"/>
<gene>
    <name evidence="1" type="ORF">CLMAG_28040</name>
</gene>
<sequence>MGNYIKHQTNGNVIKIGVLDETFFSRKTLFRFRELGYKGFYNGEFNNELDEILNTEKVLYGYMNEPHFIEWELGNKVFWLPAAGVKHDPVVVNQNGFQYKKSCTESDQRIIKAKLVGECFSEGQLTSVFSCDCCGKLFTITHLTAMFLRNVLPMHKQYINSKYDAYIEEEDISLAETIEVMIDSFSHEEMLLLLKNGDWSEEDPASKEIGKSLAEMYEEAKRLSDIMSKEMGIDE</sequence>
<name>A0A162TS69_9CLOT</name>
<accession>A0A162TS69</accession>
<dbReference type="PATRIC" id="fig|1121326.3.peg.2818"/>